<dbReference type="Pfam" id="PF00903">
    <property type="entry name" value="Glyoxalase"/>
    <property type="match status" value="1"/>
</dbReference>
<organism evidence="2 3">
    <name type="scientific">Subtercola boreus</name>
    <dbReference type="NCBI Taxonomy" id="120213"/>
    <lineage>
        <taxon>Bacteria</taxon>
        <taxon>Bacillati</taxon>
        <taxon>Actinomycetota</taxon>
        <taxon>Actinomycetes</taxon>
        <taxon>Micrococcales</taxon>
        <taxon>Microbacteriaceae</taxon>
        <taxon>Subtercola</taxon>
    </lineage>
</organism>
<gene>
    <name evidence="2" type="ORF">B7R21_16125</name>
</gene>
<dbReference type="Gene3D" id="3.10.180.10">
    <property type="entry name" value="2,3-Dihydroxybiphenyl 1,2-Dioxygenase, domain 1"/>
    <property type="match status" value="1"/>
</dbReference>
<dbReference type="CDD" id="cd06587">
    <property type="entry name" value="VOC"/>
    <property type="match status" value="1"/>
</dbReference>
<dbReference type="InterPro" id="IPR004360">
    <property type="entry name" value="Glyas_Fos-R_dOase_dom"/>
</dbReference>
<dbReference type="PROSITE" id="PS51819">
    <property type="entry name" value="VOC"/>
    <property type="match status" value="1"/>
</dbReference>
<dbReference type="OrthoDB" id="9798430at2"/>
<dbReference type="Gene3D" id="3.30.720.120">
    <property type="match status" value="1"/>
</dbReference>
<sequence length="229" mass="24185">MRIDDICLVVADIDRADAFYSGVVGLEPRMRNVRFADFRLGDGARLALWEQWSIAETVGAAYPAGAGMPFTVTLELPAEAGETFRDPDGFTIIRRLPTTGENRLAAVSLTVTDLARTAAFLGALGFGVAGSGPDSMVFDAGALELTIVQSGAPASAAAPALRSPAGGHVMLAIELETGPEVDALAAELVALGLVASGPPQVFEWGARSTYFVDHDGYIWEIYAWVETPR</sequence>
<dbReference type="InterPro" id="IPR037523">
    <property type="entry name" value="VOC_core"/>
</dbReference>
<dbReference type="SUPFAM" id="SSF54593">
    <property type="entry name" value="Glyoxalase/Bleomycin resistance protein/Dihydroxybiphenyl dioxygenase"/>
    <property type="match status" value="2"/>
</dbReference>
<dbReference type="PANTHER" id="PTHR36503">
    <property type="entry name" value="BLR2520 PROTEIN"/>
    <property type="match status" value="1"/>
</dbReference>
<dbReference type="RefSeq" id="WP_116284228.1">
    <property type="nucleotide sequence ID" value="NZ_NBXA01000026.1"/>
</dbReference>
<dbReference type="InterPro" id="IPR029068">
    <property type="entry name" value="Glyas_Bleomycin-R_OHBP_Dase"/>
</dbReference>
<protein>
    <recommendedName>
        <fullName evidence="1">VOC domain-containing protein</fullName>
    </recommendedName>
</protein>
<dbReference type="EMBL" id="NBXA01000026">
    <property type="protein sequence ID" value="RFA07690.1"/>
    <property type="molecule type" value="Genomic_DNA"/>
</dbReference>
<evidence type="ECO:0000313" key="2">
    <source>
        <dbReference type="EMBL" id="RFA07690.1"/>
    </source>
</evidence>
<reference evidence="2 3" key="1">
    <citation type="submission" date="2017-04" db="EMBL/GenBank/DDBJ databases">
        <title>Comparative genome analysis of Subtercola boreus.</title>
        <authorList>
            <person name="Cho Y.-J."/>
            <person name="Cho A."/>
            <person name="Kim O.-S."/>
            <person name="Lee J.-I."/>
        </authorList>
    </citation>
    <scope>NUCLEOTIDE SEQUENCE [LARGE SCALE GENOMIC DNA]</scope>
    <source>
        <strain evidence="2 3">P27444</strain>
    </source>
</reference>
<name>A0A3E0VE93_9MICO</name>
<evidence type="ECO:0000313" key="3">
    <source>
        <dbReference type="Proteomes" id="UP000256709"/>
    </source>
</evidence>
<accession>A0A3E0VE93</accession>
<dbReference type="PANTHER" id="PTHR36503:SF3">
    <property type="entry name" value="BLR0126 PROTEIN"/>
    <property type="match status" value="1"/>
</dbReference>
<evidence type="ECO:0000259" key="1">
    <source>
        <dbReference type="PROSITE" id="PS51819"/>
    </source>
</evidence>
<dbReference type="AlphaFoldDB" id="A0A3E0VE93"/>
<dbReference type="Proteomes" id="UP000256709">
    <property type="component" value="Unassembled WGS sequence"/>
</dbReference>
<feature type="domain" description="VOC" evidence="1">
    <location>
        <begin position="103"/>
        <end position="224"/>
    </location>
</feature>
<proteinExistence type="predicted"/>
<comment type="caution">
    <text evidence="2">The sequence shown here is derived from an EMBL/GenBank/DDBJ whole genome shotgun (WGS) entry which is preliminary data.</text>
</comment>